<feature type="region of interest" description="Disordered" evidence="1">
    <location>
        <begin position="1"/>
        <end position="22"/>
    </location>
</feature>
<evidence type="ECO:0000256" key="1">
    <source>
        <dbReference type="SAM" id="MobiDB-lite"/>
    </source>
</evidence>
<feature type="compositionally biased region" description="Polar residues" evidence="1">
    <location>
        <begin position="1"/>
        <end position="10"/>
    </location>
</feature>
<keyword evidence="2" id="KW-0472">Membrane</keyword>
<reference evidence="3 4" key="1">
    <citation type="submission" date="2023-02" db="EMBL/GenBank/DDBJ databases">
        <title>Genome sequence of Novosphingobium humi KACC 19094.</title>
        <authorList>
            <person name="Kim S."/>
            <person name="Heo J."/>
            <person name="Kwon S.-W."/>
        </authorList>
    </citation>
    <scope>NUCLEOTIDE SEQUENCE [LARGE SCALE GENOMIC DNA]</scope>
    <source>
        <strain evidence="3 4">KACC 19094</strain>
    </source>
</reference>
<protein>
    <submittedName>
        <fullName evidence="3">Uncharacterized protein</fullName>
    </submittedName>
</protein>
<dbReference type="RefSeq" id="WP_273617681.1">
    <property type="nucleotide sequence ID" value="NZ_CP117417.1"/>
</dbReference>
<gene>
    <name evidence="3" type="ORF">PQ457_15505</name>
</gene>
<evidence type="ECO:0000256" key="2">
    <source>
        <dbReference type="SAM" id="Phobius"/>
    </source>
</evidence>
<organism evidence="3 4">
    <name type="scientific">Novosphingobium humi</name>
    <dbReference type="NCBI Taxonomy" id="2282397"/>
    <lineage>
        <taxon>Bacteria</taxon>
        <taxon>Pseudomonadati</taxon>
        <taxon>Pseudomonadota</taxon>
        <taxon>Alphaproteobacteria</taxon>
        <taxon>Sphingomonadales</taxon>
        <taxon>Sphingomonadaceae</taxon>
        <taxon>Novosphingobium</taxon>
    </lineage>
</organism>
<dbReference type="EMBL" id="CP117417">
    <property type="protein sequence ID" value="WCT77301.1"/>
    <property type="molecule type" value="Genomic_DNA"/>
</dbReference>
<proteinExistence type="predicted"/>
<accession>A0ABY7TWA4</accession>
<evidence type="ECO:0000313" key="4">
    <source>
        <dbReference type="Proteomes" id="UP001218231"/>
    </source>
</evidence>
<keyword evidence="2" id="KW-1133">Transmembrane helix</keyword>
<evidence type="ECO:0000313" key="3">
    <source>
        <dbReference type="EMBL" id="WCT77301.1"/>
    </source>
</evidence>
<name>A0ABY7TWA4_9SPHN</name>
<sequence>MASFKLTSQHEGLREERRGSAPSGRGVRLRIVLVLLGLAGIAALGLGLWKGPRLAKDALTGASFGARIACSCRFVEGRPLDQCKSDFEPGMSMVMLSADEGAKSVTARVPPIAAQTATFRPGEGCVLEKWEQ</sequence>
<dbReference type="Proteomes" id="UP001218231">
    <property type="component" value="Chromosome"/>
</dbReference>
<keyword evidence="2" id="KW-0812">Transmembrane</keyword>
<keyword evidence="4" id="KW-1185">Reference proteome</keyword>
<feature type="transmembrane region" description="Helical" evidence="2">
    <location>
        <begin position="27"/>
        <end position="49"/>
    </location>
</feature>